<dbReference type="Pfam" id="PF13460">
    <property type="entry name" value="NAD_binding_10"/>
    <property type="match status" value="1"/>
</dbReference>
<dbReference type="Gene3D" id="3.90.25.10">
    <property type="entry name" value="UDP-galactose 4-epimerase, domain 1"/>
    <property type="match status" value="1"/>
</dbReference>
<organism evidence="2 3">
    <name type="scientific">Pseudonocardia kongjuensis</name>
    <dbReference type="NCBI Taxonomy" id="102227"/>
    <lineage>
        <taxon>Bacteria</taxon>
        <taxon>Bacillati</taxon>
        <taxon>Actinomycetota</taxon>
        <taxon>Actinomycetes</taxon>
        <taxon>Pseudonocardiales</taxon>
        <taxon>Pseudonocardiaceae</taxon>
        <taxon>Pseudonocardia</taxon>
    </lineage>
</organism>
<sequence length="273" mass="28594">MTILVTGATGNIGRLVVDHLLARGAGPVRALTVDPVRAALPDGVQVVRGSVRRPSTLDGVFDGVRAMYLAPVEETAAEVVDRATAAGVEHVVDLSGEPESWWGSVTRAVEAGAREWTHLWPADFVENVSVWYPQIRATGVVREPWPDLASTPTAMTDIAEVAAVALTEDGYAGRALTLTGPERVSRVQSVAALAAATGVPIAFEQVSEEAAVAALEPSAGRETAEFLVHTILGFLRDVEPAPSGVVEEVTGRPGTTVAAWAQAHADQIRAAIS</sequence>
<evidence type="ECO:0000259" key="1">
    <source>
        <dbReference type="Pfam" id="PF13460"/>
    </source>
</evidence>
<evidence type="ECO:0000313" key="2">
    <source>
        <dbReference type="EMBL" id="GAA1395183.1"/>
    </source>
</evidence>
<dbReference type="InterPro" id="IPR016040">
    <property type="entry name" value="NAD(P)-bd_dom"/>
</dbReference>
<dbReference type="RefSeq" id="WP_344025612.1">
    <property type="nucleotide sequence ID" value="NZ_BAAAJK010000028.1"/>
</dbReference>
<accession>A0ABP4IP99</accession>
<dbReference type="EMBL" id="BAAAJK010000028">
    <property type="protein sequence ID" value="GAA1395183.1"/>
    <property type="molecule type" value="Genomic_DNA"/>
</dbReference>
<protein>
    <submittedName>
        <fullName evidence="2">NmrA family NAD(P)-binding protein</fullName>
    </submittedName>
</protein>
<dbReference type="Proteomes" id="UP001501414">
    <property type="component" value="Unassembled WGS sequence"/>
</dbReference>
<feature type="domain" description="NAD(P)-binding" evidence="1">
    <location>
        <begin position="7"/>
        <end position="95"/>
    </location>
</feature>
<name>A0ABP4IP99_9PSEU</name>
<dbReference type="Gene3D" id="3.40.50.720">
    <property type="entry name" value="NAD(P)-binding Rossmann-like Domain"/>
    <property type="match status" value="1"/>
</dbReference>
<keyword evidence="3" id="KW-1185">Reference proteome</keyword>
<dbReference type="PANTHER" id="PTHR43162:SF1">
    <property type="entry name" value="PRESTALK A DIFFERENTIATION PROTEIN A"/>
    <property type="match status" value="1"/>
</dbReference>
<dbReference type="PANTHER" id="PTHR43162">
    <property type="match status" value="1"/>
</dbReference>
<comment type="caution">
    <text evidence="2">The sequence shown here is derived from an EMBL/GenBank/DDBJ whole genome shotgun (WGS) entry which is preliminary data.</text>
</comment>
<evidence type="ECO:0000313" key="3">
    <source>
        <dbReference type="Proteomes" id="UP001501414"/>
    </source>
</evidence>
<dbReference type="SUPFAM" id="SSF51735">
    <property type="entry name" value="NAD(P)-binding Rossmann-fold domains"/>
    <property type="match status" value="1"/>
</dbReference>
<reference evidence="3" key="1">
    <citation type="journal article" date="2019" name="Int. J. Syst. Evol. Microbiol.">
        <title>The Global Catalogue of Microorganisms (GCM) 10K type strain sequencing project: providing services to taxonomists for standard genome sequencing and annotation.</title>
        <authorList>
            <consortium name="The Broad Institute Genomics Platform"/>
            <consortium name="The Broad Institute Genome Sequencing Center for Infectious Disease"/>
            <person name="Wu L."/>
            <person name="Ma J."/>
        </authorList>
    </citation>
    <scope>NUCLEOTIDE SEQUENCE [LARGE SCALE GENOMIC DNA]</scope>
    <source>
        <strain evidence="3">JCM 11896</strain>
    </source>
</reference>
<proteinExistence type="predicted"/>
<dbReference type="InterPro" id="IPR051604">
    <property type="entry name" value="Ergot_Alk_Oxidoreductase"/>
</dbReference>
<dbReference type="InterPro" id="IPR036291">
    <property type="entry name" value="NAD(P)-bd_dom_sf"/>
</dbReference>
<gene>
    <name evidence="2" type="ORF">GCM10009613_44480</name>
</gene>